<evidence type="ECO:0000313" key="3">
    <source>
        <dbReference type="EMBL" id="GDY28713.1"/>
    </source>
</evidence>
<keyword evidence="1" id="KW-0560">Oxidoreductase</keyword>
<dbReference type="NCBIfam" id="TIGR03618">
    <property type="entry name" value="Rv1155_F420"/>
    <property type="match status" value="1"/>
</dbReference>
<dbReference type="InterPro" id="IPR012349">
    <property type="entry name" value="Split_barrel_FMN-bd"/>
</dbReference>
<gene>
    <name evidence="3" type="ORF">GTS_03460</name>
</gene>
<dbReference type="Gene3D" id="2.30.110.10">
    <property type="entry name" value="Electron Transport, Fmn-binding Protein, Chain A"/>
    <property type="match status" value="1"/>
</dbReference>
<organism evidence="3 4">
    <name type="scientific">Gandjariella thermophila</name>
    <dbReference type="NCBI Taxonomy" id="1931992"/>
    <lineage>
        <taxon>Bacteria</taxon>
        <taxon>Bacillati</taxon>
        <taxon>Actinomycetota</taxon>
        <taxon>Actinomycetes</taxon>
        <taxon>Pseudonocardiales</taxon>
        <taxon>Pseudonocardiaceae</taxon>
        <taxon>Gandjariella</taxon>
    </lineage>
</organism>
<name>A0A4D4J423_9PSEU</name>
<dbReference type="GO" id="GO:0016627">
    <property type="term" value="F:oxidoreductase activity, acting on the CH-CH group of donors"/>
    <property type="evidence" value="ECO:0007669"/>
    <property type="project" value="TreeGrafter"/>
</dbReference>
<evidence type="ECO:0000313" key="4">
    <source>
        <dbReference type="Proteomes" id="UP000298860"/>
    </source>
</evidence>
<keyword evidence="4" id="KW-1185">Reference proteome</keyword>
<proteinExistence type="predicted"/>
<comment type="caution">
    <text evidence="3">The sequence shown here is derived from an EMBL/GenBank/DDBJ whole genome shotgun (WGS) entry which is preliminary data.</text>
</comment>
<dbReference type="Pfam" id="PF01243">
    <property type="entry name" value="PNPOx_N"/>
    <property type="match status" value="1"/>
</dbReference>
<dbReference type="InterPro" id="IPR052019">
    <property type="entry name" value="F420H2_bilvrd_red/Heme_oxyg"/>
</dbReference>
<protein>
    <submittedName>
        <fullName evidence="3">PPOX class F420-dependent enzyme</fullName>
    </submittedName>
</protein>
<dbReference type="InterPro" id="IPR019920">
    <property type="entry name" value="F420-binding_dom_put"/>
</dbReference>
<dbReference type="GO" id="GO:0005829">
    <property type="term" value="C:cytosol"/>
    <property type="evidence" value="ECO:0007669"/>
    <property type="project" value="TreeGrafter"/>
</dbReference>
<feature type="domain" description="Pyridoxamine 5'-phosphate oxidase N-terminal" evidence="2">
    <location>
        <begin position="4"/>
        <end position="129"/>
    </location>
</feature>
<dbReference type="Proteomes" id="UP000298860">
    <property type="component" value="Unassembled WGS sequence"/>
</dbReference>
<dbReference type="SUPFAM" id="SSF50475">
    <property type="entry name" value="FMN-binding split barrel"/>
    <property type="match status" value="1"/>
</dbReference>
<evidence type="ECO:0000259" key="2">
    <source>
        <dbReference type="Pfam" id="PF01243"/>
    </source>
</evidence>
<dbReference type="GO" id="GO:0070967">
    <property type="term" value="F:coenzyme F420 binding"/>
    <property type="evidence" value="ECO:0007669"/>
    <property type="project" value="TreeGrafter"/>
</dbReference>
<accession>A0A4D4J423</accession>
<dbReference type="PANTHER" id="PTHR35176">
    <property type="entry name" value="HEME OXYGENASE HI_0854-RELATED"/>
    <property type="match status" value="1"/>
</dbReference>
<evidence type="ECO:0000256" key="1">
    <source>
        <dbReference type="ARBA" id="ARBA00023002"/>
    </source>
</evidence>
<dbReference type="EMBL" id="BJFL01000001">
    <property type="protein sequence ID" value="GDY28713.1"/>
    <property type="molecule type" value="Genomic_DNA"/>
</dbReference>
<reference evidence="4" key="1">
    <citation type="submission" date="2019-04" db="EMBL/GenBank/DDBJ databases">
        <title>Draft genome sequence of Pseudonocardiaceae bacterium SL3-2-4.</title>
        <authorList>
            <person name="Ningsih F."/>
            <person name="Yokota A."/>
            <person name="Sakai Y."/>
            <person name="Nanatani K."/>
            <person name="Yabe S."/>
            <person name="Oetari A."/>
            <person name="Sjamsuridzal W."/>
        </authorList>
    </citation>
    <scope>NUCLEOTIDE SEQUENCE [LARGE SCALE GENOMIC DNA]</scope>
    <source>
        <strain evidence="4">SL3-2-4</strain>
    </source>
</reference>
<sequence length="136" mass="15579">MDLDAAREVIRTQHRAVLATMRADGTPQMSPVLATVDDAGDILVSTRETAYKVRNVRRDPRVWLCVLPDGFFGRWLQVDGEAEIVPLPEAMDGLVDYYRRISGEHRDWAEYRDAMESERRVLLRVRPRRAGPDRSG</sequence>
<dbReference type="RefSeq" id="WP_137811899.1">
    <property type="nucleotide sequence ID" value="NZ_BJFL01000001.1"/>
</dbReference>
<dbReference type="PANTHER" id="PTHR35176:SF2">
    <property type="entry name" value="F420H(2)-DEPENDENT REDUCTASE RV1155"/>
    <property type="match status" value="1"/>
</dbReference>
<dbReference type="InterPro" id="IPR011576">
    <property type="entry name" value="Pyridox_Oxase_N"/>
</dbReference>
<dbReference type="AlphaFoldDB" id="A0A4D4J423"/>
<dbReference type="OrthoDB" id="1094370at2"/>